<dbReference type="EnsemblMetazoa" id="AARA018506-RA">
    <property type="protein sequence ID" value="AARA018506-PA"/>
    <property type="gene ID" value="AARA018506"/>
</dbReference>
<evidence type="ECO:0000313" key="3">
    <source>
        <dbReference type="Proteomes" id="UP000075840"/>
    </source>
</evidence>
<organism evidence="2 3">
    <name type="scientific">Anopheles arabiensis</name>
    <name type="common">Mosquito</name>
    <dbReference type="NCBI Taxonomy" id="7173"/>
    <lineage>
        <taxon>Eukaryota</taxon>
        <taxon>Metazoa</taxon>
        <taxon>Ecdysozoa</taxon>
        <taxon>Arthropoda</taxon>
        <taxon>Hexapoda</taxon>
        <taxon>Insecta</taxon>
        <taxon>Pterygota</taxon>
        <taxon>Neoptera</taxon>
        <taxon>Endopterygota</taxon>
        <taxon>Diptera</taxon>
        <taxon>Nematocera</taxon>
        <taxon>Culicoidea</taxon>
        <taxon>Culicidae</taxon>
        <taxon>Anophelinae</taxon>
        <taxon>Anopheles</taxon>
    </lineage>
</organism>
<proteinExistence type="predicted"/>
<feature type="chain" id="PRO_5036493942" evidence="1">
    <location>
        <begin position="21"/>
        <end position="103"/>
    </location>
</feature>
<reference evidence="2" key="1">
    <citation type="submission" date="2022-08" db="UniProtKB">
        <authorList>
            <consortium name="EnsemblMetazoa"/>
        </authorList>
    </citation>
    <scope>IDENTIFICATION</scope>
    <source>
        <strain evidence="2">Dongola</strain>
    </source>
</reference>
<dbReference type="AlphaFoldDB" id="A0A8W7MU16"/>
<keyword evidence="3" id="KW-1185">Reference proteome</keyword>
<name>A0A8W7MU16_ANOAR</name>
<protein>
    <submittedName>
        <fullName evidence="2">Uncharacterized protein</fullName>
    </submittedName>
</protein>
<feature type="signal peptide" evidence="1">
    <location>
        <begin position="1"/>
        <end position="20"/>
    </location>
</feature>
<dbReference type="EMBL" id="APCN01005404">
    <property type="status" value="NOT_ANNOTATED_CDS"/>
    <property type="molecule type" value="Genomic_DNA"/>
</dbReference>
<accession>A0A8W7MU16</accession>
<evidence type="ECO:0000313" key="2">
    <source>
        <dbReference type="EnsemblMetazoa" id="AARA018506-PA"/>
    </source>
</evidence>
<keyword evidence="1" id="KW-0732">Signal</keyword>
<evidence type="ECO:0000256" key="1">
    <source>
        <dbReference type="SAM" id="SignalP"/>
    </source>
</evidence>
<dbReference type="Proteomes" id="UP000075840">
    <property type="component" value="Unassembled WGS sequence"/>
</dbReference>
<sequence>MNERLMCLVVGLLSIQAICGLRNWNRHRYEDRTAPTLPGDYVSNEYELEEERFVNFVTVRPEYFEINRARPIIDWITGVIGAPVFASDSSGPSQNCTPCSEYE</sequence>